<gene>
    <name evidence="1" type="ORF">CEXT_300901</name>
</gene>
<accession>A0AAV4MQM2</accession>
<organism evidence="1 2">
    <name type="scientific">Caerostris extrusa</name>
    <name type="common">Bark spider</name>
    <name type="synonym">Caerostris bankana</name>
    <dbReference type="NCBI Taxonomy" id="172846"/>
    <lineage>
        <taxon>Eukaryota</taxon>
        <taxon>Metazoa</taxon>
        <taxon>Ecdysozoa</taxon>
        <taxon>Arthropoda</taxon>
        <taxon>Chelicerata</taxon>
        <taxon>Arachnida</taxon>
        <taxon>Araneae</taxon>
        <taxon>Araneomorphae</taxon>
        <taxon>Entelegynae</taxon>
        <taxon>Araneoidea</taxon>
        <taxon>Araneidae</taxon>
        <taxon>Caerostris</taxon>
    </lineage>
</organism>
<dbReference type="EMBL" id="BPLR01002523">
    <property type="protein sequence ID" value="GIX74731.1"/>
    <property type="molecule type" value="Genomic_DNA"/>
</dbReference>
<reference evidence="1 2" key="1">
    <citation type="submission" date="2021-06" db="EMBL/GenBank/DDBJ databases">
        <title>Caerostris extrusa draft genome.</title>
        <authorList>
            <person name="Kono N."/>
            <person name="Arakawa K."/>
        </authorList>
    </citation>
    <scope>NUCLEOTIDE SEQUENCE [LARGE SCALE GENOMIC DNA]</scope>
</reference>
<evidence type="ECO:0000313" key="1">
    <source>
        <dbReference type="EMBL" id="GIX74731.1"/>
    </source>
</evidence>
<dbReference type="Proteomes" id="UP001054945">
    <property type="component" value="Unassembled WGS sequence"/>
</dbReference>
<dbReference type="AlphaFoldDB" id="A0AAV4MQM2"/>
<keyword evidence="2" id="KW-1185">Reference proteome</keyword>
<protein>
    <submittedName>
        <fullName evidence="1">Uncharacterized protein</fullName>
    </submittedName>
</protein>
<comment type="caution">
    <text evidence="1">The sequence shown here is derived from an EMBL/GenBank/DDBJ whole genome shotgun (WGS) entry which is preliminary data.</text>
</comment>
<name>A0AAV4MQM2_CAEEX</name>
<evidence type="ECO:0000313" key="2">
    <source>
        <dbReference type="Proteomes" id="UP001054945"/>
    </source>
</evidence>
<sequence>MTRVVHVQLEKIWTTIHETVSRVYLKCYKFAISNHETLQELSSTGSKFIKFHSSSSHPCTKKKDMKRNPCIKLGPLETCCFFYKTCGMSDNFYRILSRPRGQMAPIRFPLPRHRSRGESL</sequence>
<proteinExistence type="predicted"/>